<gene>
    <name evidence="2" type="ORF">ACFPIJ_56490</name>
</gene>
<evidence type="ECO:0000256" key="1">
    <source>
        <dbReference type="SAM" id="MobiDB-lite"/>
    </source>
</evidence>
<protein>
    <recommendedName>
        <fullName evidence="4">ATP-binding protein</fullName>
    </recommendedName>
</protein>
<sequence>MTSGNSLASQHSPDVADTVDADTLTYPISPEYVRSWTPVRALCELIANALDEDPAAQVAWADGVLSITDDGPGIPEEGMILGASSKTMQQIGQFGEGKKLACLVLARSPEIGAVRCETVGYRWTPSVERRRLLAGLIPSRSGEGAEVLVYHLSRNDRTRGTVFTVVCPQELAEEAIGRFRALTEPGYQPPQLPGTCVLTGEPGRVWIGGVLVSTVDGLLASYDLPLDVKGLQNRDRTVIEAGALRDAVRGILAAHEDPVIIELFAAHVLAGGSLREQELIFDAVTAARPRAAWRAWARATLPAKTYYAGRRQQEEAVLDLRDKNYTAVSASGIPALQEHALMALLGVELARARQQQHYERNRGKTTWVNEQDLTAQERGTLTDTTSLVRRAIGAFALDRVRVYSASEETPCASGFYTPTTGDVAIHRDTLADRQQTLSTLLHEAAHRVGHRGGGRWHPIHDYADRSRGFENLLSDFAGLLLGYLADGGTLPDVPEQPASPSGQAPQRRRVRLSGADDPAVPISRRDLAHLLLDRLPHALVGGGFTNAADLVASTAVDPRYWRLMTDPKTAGFRRTQGVSTAWDYDKVAVLAEAVGVHPPVMWLGTNLCEGPLYGIARRRWNEPGRRWARRIRDLVSTACTDLEALGGGYAEQVPALRALTEGRTPTPAGEDSWQAPVRALIALERQRLHLDDTETAA</sequence>
<feature type="region of interest" description="Disordered" evidence="1">
    <location>
        <begin position="491"/>
        <end position="517"/>
    </location>
</feature>
<evidence type="ECO:0000313" key="2">
    <source>
        <dbReference type="EMBL" id="MFC5007195.1"/>
    </source>
</evidence>
<accession>A0ABV9WHU6</accession>
<comment type="caution">
    <text evidence="2">The sequence shown here is derived from an EMBL/GenBank/DDBJ whole genome shotgun (WGS) entry which is preliminary data.</text>
</comment>
<dbReference type="Proteomes" id="UP001595912">
    <property type="component" value="Unassembled WGS sequence"/>
</dbReference>
<dbReference type="SUPFAM" id="SSF55874">
    <property type="entry name" value="ATPase domain of HSP90 chaperone/DNA topoisomerase II/histidine kinase"/>
    <property type="match status" value="1"/>
</dbReference>
<proteinExistence type="predicted"/>
<dbReference type="EMBL" id="JBHSIU010000116">
    <property type="protein sequence ID" value="MFC5007195.1"/>
    <property type="molecule type" value="Genomic_DNA"/>
</dbReference>
<reference evidence="3" key="1">
    <citation type="journal article" date="2019" name="Int. J. Syst. Evol. Microbiol.">
        <title>The Global Catalogue of Microorganisms (GCM) 10K type strain sequencing project: providing services to taxonomists for standard genome sequencing and annotation.</title>
        <authorList>
            <consortium name="The Broad Institute Genomics Platform"/>
            <consortium name="The Broad Institute Genome Sequencing Center for Infectious Disease"/>
            <person name="Wu L."/>
            <person name="Ma J."/>
        </authorList>
    </citation>
    <scope>NUCLEOTIDE SEQUENCE [LARGE SCALE GENOMIC DNA]</scope>
    <source>
        <strain evidence="3">CGMCC 4.7152</strain>
    </source>
</reference>
<name>A0ABV9WHU6_9ACTN</name>
<dbReference type="InterPro" id="IPR036890">
    <property type="entry name" value="HATPase_C_sf"/>
</dbReference>
<dbReference type="RefSeq" id="WP_380127841.1">
    <property type="nucleotide sequence ID" value="NZ_JBHSIU010000116.1"/>
</dbReference>
<keyword evidence="3" id="KW-1185">Reference proteome</keyword>
<organism evidence="2 3">
    <name type="scientific">Dactylosporangium cerinum</name>
    <dbReference type="NCBI Taxonomy" id="1434730"/>
    <lineage>
        <taxon>Bacteria</taxon>
        <taxon>Bacillati</taxon>
        <taxon>Actinomycetota</taxon>
        <taxon>Actinomycetes</taxon>
        <taxon>Micromonosporales</taxon>
        <taxon>Micromonosporaceae</taxon>
        <taxon>Dactylosporangium</taxon>
    </lineage>
</organism>
<evidence type="ECO:0008006" key="4">
    <source>
        <dbReference type="Google" id="ProtNLM"/>
    </source>
</evidence>
<evidence type="ECO:0000313" key="3">
    <source>
        <dbReference type="Proteomes" id="UP001595912"/>
    </source>
</evidence>